<feature type="region of interest" description="Disordered" evidence="1">
    <location>
        <begin position="832"/>
        <end position="858"/>
    </location>
</feature>
<feature type="domain" description="Mub B2-like" evidence="3">
    <location>
        <begin position="722"/>
        <end position="823"/>
    </location>
</feature>
<organism evidence="5 6">
    <name type="scientific">Apilactobacillus ozensis DSM 23829 = JCM 17196</name>
    <dbReference type="NCBI Taxonomy" id="1423781"/>
    <lineage>
        <taxon>Bacteria</taxon>
        <taxon>Bacillati</taxon>
        <taxon>Bacillota</taxon>
        <taxon>Bacilli</taxon>
        <taxon>Lactobacillales</taxon>
        <taxon>Lactobacillaceae</taxon>
        <taxon>Apilactobacillus</taxon>
    </lineage>
</organism>
<dbReference type="STRING" id="1423781.FD06_GL000760"/>
<keyword evidence="2" id="KW-0472">Membrane</keyword>
<feature type="compositionally biased region" description="Basic and acidic residues" evidence="1">
    <location>
        <begin position="88"/>
        <end position="102"/>
    </location>
</feature>
<dbReference type="Gene3D" id="2.60.40.4300">
    <property type="match status" value="2"/>
</dbReference>
<feature type="region of interest" description="Disordered" evidence="1">
    <location>
        <begin position="65"/>
        <end position="195"/>
    </location>
</feature>
<feature type="compositionally biased region" description="Polar residues" evidence="1">
    <location>
        <begin position="140"/>
        <end position="195"/>
    </location>
</feature>
<feature type="compositionally biased region" description="Polar residues" evidence="1">
    <location>
        <begin position="75"/>
        <end position="85"/>
    </location>
</feature>
<feature type="compositionally biased region" description="Polar residues" evidence="1">
    <location>
        <begin position="103"/>
        <end position="133"/>
    </location>
</feature>
<sequence>MKFNSQRYELANKKVLHKVKKQWVTFSIVGCSLLGFSGMMALSDNIISKADITSNYSDTGLVKESQNIRPKPSDNLINNPSQKNDLNGVDHESSQHENKESQNMDIESNDISTNNASQKSGSNSFNQEVYESGNNKENKQIQNTKSTPSNDKMNNQSNKESSDNGVNQKTYQTNSDNNIQGSQKTNRSTGNILSDSQLQSNNKNVLSGFNNQKASQKTNSKFNDFNVSGDYSLDTQQNTGLKTNPANVNNYNTFESKLQMNKSTYSVDDNGVLRINEGTLGRGDNLSWSNKKDFINTISFDGDVYLNNDSSYLFSYLPKLQKIVNGNRLHFDNATNVTGLFSSNNNLTSFDNSNWNTSNVKNMSSMFSDCYSLKSIDTSNWDTSNVIYMDRMFANDNSLENIDTSNWNTQNVEDMSWMFYNSSNLTSLDVSKWNTSNVTNMGIMFYGNGKLKNLDVSLWDTSNVTNMYSMFNSDLNLKKLDVSKWNTKNVKDMSWMFFNTGVSDLDVSKWNVSNVNNLSAMFFKSNKLNTIDVSNWSTDSATNMSSMFRDLNLKKLDVSNWNTSNVNNMSSMFYNTVISDIDVSKWDTSNVKDMSYMFQNSRISILDLSNFTTKYNTNIKNMMSQIPNLKIIILGNNLYNIKDSGLNSNVLWRAVGNGDISNPKGNILYTSNSLSNLYNPSMADTYVASNSIDVNSDSPKLANSLVNPDDSTGPKYPSGLSESNLNIKATRTIEYVDNNGKTLKSPVVQTVEYKRNAIVNFSDVNNPTVSYGSWMPADSNIDSYPAVTDLQIDGYVTNQKAVSSAKPFSNSENITVQVKYIPNKVTVDNVIKEGTPVDSNNPTGPKYPSGLSESDLNSTSTRTIEYVDNNGKTLKSPVVQTVEYKRNAIVDFSDVNNPTVSYGSWMPADGNIDSYPAVTSPQIDGYSSNIGVVNSKVSKFDDGNLKITVVYTPIINSFYNERIDIYAYHFRGYTKPNTVKFYDDSNLVQFNNNLNSYKSENGSPMFKVLEKVHNSNGSTSYKVQMISKYTGRLSSKIAYLLSEDINKVLPLYYTNENRPNRIKVIGSLVCGYKNANLTGRKNIYNQGKILYVSSIVKDGLVYRLQLTNGEYITANRLYVSEVK</sequence>
<accession>A0A0R2AK07</accession>
<dbReference type="InterPro" id="IPR032675">
    <property type="entry name" value="LRR_dom_sf"/>
</dbReference>
<evidence type="ECO:0000256" key="2">
    <source>
        <dbReference type="SAM" id="Phobius"/>
    </source>
</evidence>
<evidence type="ECO:0000259" key="3">
    <source>
        <dbReference type="Pfam" id="PF17966"/>
    </source>
</evidence>
<dbReference type="RefSeq" id="WP_056967087.1">
    <property type="nucleotide sequence ID" value="NZ_AYYQ01000036.1"/>
</dbReference>
<dbReference type="Pfam" id="PF19087">
    <property type="entry name" value="DUF5776"/>
    <property type="match status" value="1"/>
</dbReference>
<dbReference type="SUPFAM" id="SSF52058">
    <property type="entry name" value="L domain-like"/>
    <property type="match status" value="1"/>
</dbReference>
<keyword evidence="2" id="KW-1133">Transmembrane helix</keyword>
<evidence type="ECO:0000259" key="4">
    <source>
        <dbReference type="Pfam" id="PF19087"/>
    </source>
</evidence>
<dbReference type="Pfam" id="PF17966">
    <property type="entry name" value="Muc_B2"/>
    <property type="match status" value="2"/>
</dbReference>
<dbReference type="AlphaFoldDB" id="A0A0R2AK07"/>
<keyword evidence="2" id="KW-0812">Transmembrane</keyword>
<evidence type="ECO:0000313" key="5">
    <source>
        <dbReference type="EMBL" id="KRM67608.1"/>
    </source>
</evidence>
<dbReference type="EMBL" id="AYYQ01000036">
    <property type="protein sequence ID" value="KRM67608.1"/>
    <property type="molecule type" value="Genomic_DNA"/>
</dbReference>
<reference evidence="5 6" key="1">
    <citation type="journal article" date="2015" name="Genome Announc.">
        <title>Expanding the biotechnology potential of lactobacilli through comparative genomics of 213 strains and associated genera.</title>
        <authorList>
            <person name="Sun Z."/>
            <person name="Harris H.M."/>
            <person name="McCann A."/>
            <person name="Guo C."/>
            <person name="Argimon S."/>
            <person name="Zhang W."/>
            <person name="Yang X."/>
            <person name="Jeffery I.B."/>
            <person name="Cooney J.C."/>
            <person name="Kagawa T.F."/>
            <person name="Liu W."/>
            <person name="Song Y."/>
            <person name="Salvetti E."/>
            <person name="Wrobel A."/>
            <person name="Rasinkangas P."/>
            <person name="Parkhill J."/>
            <person name="Rea M.C."/>
            <person name="O'Sullivan O."/>
            <person name="Ritari J."/>
            <person name="Douillard F.P."/>
            <person name="Paul Ross R."/>
            <person name="Yang R."/>
            <person name="Briner A.E."/>
            <person name="Felis G.E."/>
            <person name="de Vos W.M."/>
            <person name="Barrangou R."/>
            <person name="Klaenhammer T.R."/>
            <person name="Caufield P.W."/>
            <person name="Cui Y."/>
            <person name="Zhang H."/>
            <person name="O'Toole P.W."/>
        </authorList>
    </citation>
    <scope>NUCLEOTIDE SEQUENCE [LARGE SCALE GENOMIC DNA]</scope>
    <source>
        <strain evidence="5 6">DSM 23829</strain>
    </source>
</reference>
<dbReference type="InterPro" id="IPR044081">
    <property type="entry name" value="DUF5776"/>
</dbReference>
<dbReference type="Pfam" id="PF03382">
    <property type="entry name" value="DUF285"/>
    <property type="match status" value="1"/>
</dbReference>
<proteinExistence type="predicted"/>
<evidence type="ECO:0000256" key="1">
    <source>
        <dbReference type="SAM" id="MobiDB-lite"/>
    </source>
</evidence>
<dbReference type="InterPro" id="IPR011889">
    <property type="entry name" value="Liste_lipo_26"/>
</dbReference>
<dbReference type="PATRIC" id="fig|1423781.4.peg.785"/>
<protein>
    <submittedName>
        <fullName evidence="5">Lipoprotein</fullName>
    </submittedName>
</protein>
<gene>
    <name evidence="5" type="ORF">FD06_GL000760</name>
</gene>
<keyword evidence="5" id="KW-0449">Lipoprotein</keyword>
<feature type="transmembrane region" description="Helical" evidence="2">
    <location>
        <begin position="23"/>
        <end position="42"/>
    </location>
</feature>
<keyword evidence="6" id="KW-1185">Reference proteome</keyword>
<dbReference type="OrthoDB" id="2259107at2"/>
<feature type="domain" description="DUF5776" evidence="4">
    <location>
        <begin position="1052"/>
        <end position="1119"/>
    </location>
</feature>
<dbReference type="InterPro" id="IPR005046">
    <property type="entry name" value="DUF285"/>
</dbReference>
<feature type="domain" description="Mub B2-like" evidence="3">
    <location>
        <begin position="853"/>
        <end position="953"/>
    </location>
</feature>
<dbReference type="NCBIfam" id="TIGR02167">
    <property type="entry name" value="Liste_lipo_26"/>
    <property type="match status" value="9"/>
</dbReference>
<evidence type="ECO:0000313" key="6">
    <source>
        <dbReference type="Proteomes" id="UP000052012"/>
    </source>
</evidence>
<name>A0A0R2AK07_9LACO</name>
<dbReference type="Proteomes" id="UP000052012">
    <property type="component" value="Unassembled WGS sequence"/>
</dbReference>
<dbReference type="InterPro" id="IPR041495">
    <property type="entry name" value="Mub_B2"/>
</dbReference>
<comment type="caution">
    <text evidence="5">The sequence shown here is derived from an EMBL/GenBank/DDBJ whole genome shotgun (WGS) entry which is preliminary data.</text>
</comment>
<dbReference type="Gene3D" id="3.80.10.10">
    <property type="entry name" value="Ribonuclease Inhibitor"/>
    <property type="match status" value="1"/>
</dbReference>
<feature type="region of interest" description="Disordered" evidence="1">
    <location>
        <begin position="202"/>
        <end position="221"/>
    </location>
</feature>